<reference evidence="7" key="2">
    <citation type="submission" date="2025-08" db="UniProtKB">
        <authorList>
            <consortium name="Ensembl"/>
        </authorList>
    </citation>
    <scope>IDENTIFICATION</scope>
    <source>
        <strain evidence="7">broiler</strain>
    </source>
</reference>
<evidence type="ECO:0000256" key="1">
    <source>
        <dbReference type="ARBA" id="ARBA00022737"/>
    </source>
</evidence>
<name>A0A8V1AEJ2_CHICK</name>
<dbReference type="Proteomes" id="UP000000539">
    <property type="component" value="Chromosome 12"/>
</dbReference>
<feature type="domain" description="Maestro/Maestro-like HEAT-repeats" evidence="6">
    <location>
        <begin position="652"/>
        <end position="866"/>
    </location>
</feature>
<dbReference type="AlphaFoldDB" id="A0A8V1AEJ2"/>
<dbReference type="GeneTree" id="ENSGT00940000160596"/>
<feature type="domain" description="Maestro-like HEAT-repeats" evidence="4">
    <location>
        <begin position="243"/>
        <end position="461"/>
    </location>
</feature>
<keyword evidence="8" id="KW-1185">Reference proteome</keyword>
<dbReference type="InterPro" id="IPR011989">
    <property type="entry name" value="ARM-like"/>
</dbReference>
<reference evidence="7" key="3">
    <citation type="submission" date="2025-09" db="UniProtKB">
        <authorList>
            <consortium name="Ensembl"/>
        </authorList>
    </citation>
    <scope>IDENTIFICATION</scope>
    <source>
        <strain evidence="7">broiler</strain>
    </source>
</reference>
<dbReference type="InterPro" id="IPR055406">
    <property type="entry name" value="HEAT_Maestro"/>
</dbReference>
<reference evidence="7" key="1">
    <citation type="submission" date="2020-11" db="EMBL/GenBank/DDBJ databases">
        <title>Gallus gallus (Chicken) genome, bGalGal1, GRCg7b, maternal haplotype autosomes + Z &amp; W.</title>
        <authorList>
            <person name="Warren W."/>
            <person name="Formenti G."/>
            <person name="Fedrigo O."/>
            <person name="Haase B."/>
            <person name="Mountcastle J."/>
            <person name="Balacco J."/>
            <person name="Tracey A."/>
            <person name="Schneider V."/>
            <person name="Okimoto R."/>
            <person name="Cheng H."/>
            <person name="Hawken R."/>
            <person name="Howe K."/>
            <person name="Jarvis E.D."/>
        </authorList>
    </citation>
    <scope>NUCLEOTIDE SEQUENCE [LARGE SCALE GENOMIC DNA]</scope>
    <source>
        <strain evidence="7">Broiler</strain>
    </source>
</reference>
<dbReference type="PANTHER" id="PTHR23120">
    <property type="entry name" value="MAESTRO-RELATED HEAT DOMAIN-CONTAINING"/>
    <property type="match status" value="1"/>
</dbReference>
<dbReference type="Pfam" id="PF23227">
    <property type="entry name" value="HEAT_MROH2B_C"/>
    <property type="match status" value="1"/>
</dbReference>
<dbReference type="Gene3D" id="1.25.10.10">
    <property type="entry name" value="Leucine-rich Repeat Variant"/>
    <property type="match status" value="1"/>
</dbReference>
<protein>
    <recommendedName>
        <fullName evidence="9">Maestro heat-like repeat-containing protein family member 7</fullName>
    </recommendedName>
</protein>
<dbReference type="InterPro" id="IPR048465">
    <property type="entry name" value="Maestro-like_HEAT"/>
</dbReference>
<dbReference type="PANTHER" id="PTHR23120:SF42">
    <property type="entry name" value="MAESTRO HEAT-LIKE REPEAT FAMILY MEMBER 3"/>
    <property type="match status" value="1"/>
</dbReference>
<proteinExistence type="predicted"/>
<dbReference type="Ensembl" id="ENSGALT00010066435.1">
    <property type="protein sequence ID" value="ENSGALP00010040701.1"/>
    <property type="gene ID" value="ENSGALG00010027400.1"/>
</dbReference>
<feature type="domain" description="MROH2B-like HEAT-repeats" evidence="5">
    <location>
        <begin position="70"/>
        <end position="191"/>
    </location>
</feature>
<evidence type="ECO:0000313" key="8">
    <source>
        <dbReference type="Proteomes" id="UP000000539"/>
    </source>
</evidence>
<dbReference type="Pfam" id="PF21047">
    <property type="entry name" value="HEAT_Maestro"/>
    <property type="match status" value="1"/>
</dbReference>
<evidence type="ECO:0000313" key="7">
    <source>
        <dbReference type="Ensembl" id="ENSGALP00010040701.1"/>
    </source>
</evidence>
<keyword evidence="1" id="KW-0677">Repeat</keyword>
<sequence>MEQRSPSCHQKAWPEKPMISQASRPQWGTDEVCEMQVPLGSGEGPSASDMSPQQEDPLSCIRACCMCRPQAEAQKLSFLASICTICEAALEDSGAHYRLCVCPLEVAQCIEELLQEEPAERLDTELWQQAMNAIAAMSRAWLLPEERKSSLLRACLGSVLRLPRHEDTQDRDAALYMETMEALHRLLQVLVGSAGTSVLMELQNILELLLPFTTCQLAAVEERAMACIARLLAFSNTCPLPEVCSCFTGAVVLRHQCTENQRFPVLGKLAGQLILCCTSTDEGTRDEAMKAVRQLFIFIASQRMWMWQKDPKKPQLRERWQTLFYEQVSQENNARKIFRMFLKYLQYPERVSIFLTAIESMTVPSLHSTELAAHMVDVLSAEVHFPPGQVQKIVKVIYSSLPSITAQPALESLGRALLVLASKYPREMVSSLLGCSPTCTSVTITMWKEMLSESLAVEKVLQELLRVLTNHSLYHMSTSTGDRPRVLALAAARILPEIIQLPLVLKEAEAIFPQLFLALLLQVSFTMELTLQEVEIFWEVHQQHHLTPIRAAVQSLKVLLCGVGLQKQMEAIEEQGGWDALLSTVTHLQGVQVVARVMRELPGALRDPIFHQLVELLSTKFCSWEMVAMVFLVEMLECVDLSEELHRVVSLFSTYLQSQSVGMQQLVLRGILQLSKRQDTARKMLGLLPCITEQLQDADSGARAMALPVLSSLLRLLERGKLSLVALELASNLPALFEDESGTVRQLSIHLFLDTLSFVEGREKRKMRKEVYRSLVPLYLHLHDEEESVAKASQKAFLGAARFLHWRRLEHLAEVAQFWQIGECMLVERRKSAAQDYLGQSLLYLQSPQEPLRREAVRFIELIGRHEIPTVRSRWWRFGRR</sequence>
<dbReference type="InterPro" id="IPR016024">
    <property type="entry name" value="ARM-type_fold"/>
</dbReference>
<evidence type="ECO:0008006" key="9">
    <source>
        <dbReference type="Google" id="ProtNLM"/>
    </source>
</evidence>
<feature type="region of interest" description="Disordered" evidence="3">
    <location>
        <begin position="1"/>
        <end position="25"/>
    </location>
</feature>
<evidence type="ECO:0000259" key="4">
    <source>
        <dbReference type="Pfam" id="PF21047"/>
    </source>
</evidence>
<dbReference type="InterPro" id="IPR045206">
    <property type="entry name" value="Maestro_heat-like_prot"/>
</dbReference>
<dbReference type="SUPFAM" id="SSF48371">
    <property type="entry name" value="ARM repeat"/>
    <property type="match status" value="2"/>
</dbReference>
<evidence type="ECO:0000256" key="3">
    <source>
        <dbReference type="SAM" id="MobiDB-lite"/>
    </source>
</evidence>
<dbReference type="InterPro" id="IPR055408">
    <property type="entry name" value="HEAT_MROH2B-like"/>
</dbReference>
<accession>A0A8V1AEJ2</accession>
<feature type="repeat" description="HEAT" evidence="2">
    <location>
        <begin position="687"/>
        <end position="723"/>
    </location>
</feature>
<evidence type="ECO:0000259" key="6">
    <source>
        <dbReference type="Pfam" id="PF23227"/>
    </source>
</evidence>
<evidence type="ECO:0000259" key="5">
    <source>
        <dbReference type="Pfam" id="PF23210"/>
    </source>
</evidence>
<dbReference type="InterPro" id="IPR021133">
    <property type="entry name" value="HEAT_type_2"/>
</dbReference>
<evidence type="ECO:0000256" key="2">
    <source>
        <dbReference type="PROSITE-ProRule" id="PRU00103"/>
    </source>
</evidence>
<dbReference type="Pfam" id="PF23210">
    <property type="entry name" value="HEAT_Maestro_2"/>
    <property type="match status" value="1"/>
</dbReference>
<dbReference type="PROSITE" id="PS50077">
    <property type="entry name" value="HEAT_REPEAT"/>
    <property type="match status" value="1"/>
</dbReference>
<organism evidence="7 8">
    <name type="scientific">Gallus gallus</name>
    <name type="common">Chicken</name>
    <dbReference type="NCBI Taxonomy" id="9031"/>
    <lineage>
        <taxon>Eukaryota</taxon>
        <taxon>Metazoa</taxon>
        <taxon>Chordata</taxon>
        <taxon>Craniata</taxon>
        <taxon>Vertebrata</taxon>
        <taxon>Euteleostomi</taxon>
        <taxon>Archelosauria</taxon>
        <taxon>Archosauria</taxon>
        <taxon>Dinosauria</taxon>
        <taxon>Saurischia</taxon>
        <taxon>Theropoda</taxon>
        <taxon>Coelurosauria</taxon>
        <taxon>Aves</taxon>
        <taxon>Neognathae</taxon>
        <taxon>Galloanserae</taxon>
        <taxon>Galliformes</taxon>
        <taxon>Phasianidae</taxon>
        <taxon>Phasianinae</taxon>
        <taxon>Gallus</taxon>
    </lineage>
</organism>